<dbReference type="OrthoDB" id="193126at2"/>
<evidence type="ECO:0000256" key="1">
    <source>
        <dbReference type="ARBA" id="ARBA00004167"/>
    </source>
</evidence>
<dbReference type="GO" id="GO:0016020">
    <property type="term" value="C:membrane"/>
    <property type="evidence" value="ECO:0007669"/>
    <property type="project" value="UniProtKB-SubCell"/>
</dbReference>
<dbReference type="Proteomes" id="UP000009282">
    <property type="component" value="Chromosome"/>
</dbReference>
<evidence type="ECO:0000256" key="6">
    <source>
        <dbReference type="SAM" id="Phobius"/>
    </source>
</evidence>
<keyword evidence="4 6" id="KW-1133">Transmembrane helix</keyword>
<dbReference type="PANTHER" id="PTHR30093:SF44">
    <property type="entry name" value="TYPE II SECRETION SYSTEM CORE PROTEIN G"/>
    <property type="match status" value="1"/>
</dbReference>
<gene>
    <name evidence="7" type="ordered locus">GNIT_1464</name>
</gene>
<dbReference type="InterPro" id="IPR012902">
    <property type="entry name" value="N_methyl_site"/>
</dbReference>
<name>G4QEP4_GLANF</name>
<dbReference type="PROSITE" id="PS00409">
    <property type="entry name" value="PROKAR_NTER_METHYL"/>
    <property type="match status" value="1"/>
</dbReference>
<feature type="transmembrane region" description="Helical" evidence="6">
    <location>
        <begin position="20"/>
        <end position="44"/>
    </location>
</feature>
<keyword evidence="8" id="KW-1185">Reference proteome</keyword>
<sequence length="169" mass="18443">MKLILARREDPNASVTSKPLAKGFTLIELMIVVAIIGLLAAIALPTYSNFVLRSKLTETAVQLGAFARDFNTSKQINGKYPDDVSVGVIPTNSSGLTIDKTQWETPTLLGGNWNWEGANNHSYAGISIDGSTAEEEDFMQLDTIIDNGDLSSGKFRKTPNGRYTFILEE</sequence>
<organism evidence="7 8">
    <name type="scientific">Glaciecola nitratireducens (strain JCM 12485 / KCTC 12276 / FR1064)</name>
    <dbReference type="NCBI Taxonomy" id="1085623"/>
    <lineage>
        <taxon>Bacteria</taxon>
        <taxon>Pseudomonadati</taxon>
        <taxon>Pseudomonadota</taxon>
        <taxon>Gammaproteobacteria</taxon>
        <taxon>Alteromonadales</taxon>
        <taxon>Alteromonadaceae</taxon>
        <taxon>Brumicola</taxon>
    </lineage>
</organism>
<dbReference type="HOGENOM" id="CLU_134331_0_0_6"/>
<evidence type="ECO:0000313" key="8">
    <source>
        <dbReference type="Proteomes" id="UP000009282"/>
    </source>
</evidence>
<protein>
    <submittedName>
        <fullName evidence="7">Prepilin-type N-terminal cleavage/methylation domain protein</fullName>
    </submittedName>
</protein>
<dbReference type="PANTHER" id="PTHR30093">
    <property type="entry name" value="GENERAL SECRETION PATHWAY PROTEIN G"/>
    <property type="match status" value="1"/>
</dbReference>
<dbReference type="STRING" id="1085623.GNIT_1464"/>
<dbReference type="KEGG" id="gni:GNIT_1464"/>
<evidence type="ECO:0000256" key="3">
    <source>
        <dbReference type="ARBA" id="ARBA00022692"/>
    </source>
</evidence>
<proteinExistence type="predicted"/>
<reference evidence="7 8" key="1">
    <citation type="journal article" date="2011" name="J. Bacteriol.">
        <title>Complete genome sequence of seawater bacterium Glaciecola nitratireducens FR1064T.</title>
        <authorList>
            <person name="Bian F."/>
            <person name="Qin Q.L."/>
            <person name="Xie B.B."/>
            <person name="Shu Y.L."/>
            <person name="Zhang X.Y."/>
            <person name="Yu Y."/>
            <person name="Chen B."/>
            <person name="Chen X.L."/>
            <person name="Zhou B.C."/>
            <person name="Zhang Y.Z."/>
        </authorList>
    </citation>
    <scope>NUCLEOTIDE SEQUENCE [LARGE SCALE GENOMIC DNA]</scope>
    <source>
        <strain evidence="8">JCM 12485 / KCTC 12276 / FR1064</strain>
    </source>
</reference>
<dbReference type="eggNOG" id="COG2165">
    <property type="taxonomic scope" value="Bacteria"/>
</dbReference>
<evidence type="ECO:0000256" key="5">
    <source>
        <dbReference type="ARBA" id="ARBA00023136"/>
    </source>
</evidence>
<dbReference type="NCBIfam" id="TIGR02532">
    <property type="entry name" value="IV_pilin_GFxxxE"/>
    <property type="match status" value="1"/>
</dbReference>
<dbReference type="AlphaFoldDB" id="G4QEP4"/>
<dbReference type="Gene3D" id="3.30.700.10">
    <property type="entry name" value="Glycoprotein, Type 4 Pilin"/>
    <property type="match status" value="1"/>
</dbReference>
<comment type="subcellular location">
    <subcellularLocation>
        <location evidence="1">Membrane</location>
        <topology evidence="1">Single-pass membrane protein</topology>
    </subcellularLocation>
</comment>
<dbReference type="InterPro" id="IPR045584">
    <property type="entry name" value="Pilin-like"/>
</dbReference>
<accession>G4QEP4</accession>
<keyword evidence="5 6" id="KW-0472">Membrane</keyword>
<dbReference type="Pfam" id="PF07963">
    <property type="entry name" value="N_methyl"/>
    <property type="match status" value="1"/>
</dbReference>
<evidence type="ECO:0000313" key="7">
    <source>
        <dbReference type="EMBL" id="AEP29583.1"/>
    </source>
</evidence>
<keyword evidence="3 6" id="KW-0812">Transmembrane</keyword>
<dbReference type="EMBL" id="CP003060">
    <property type="protein sequence ID" value="AEP29583.1"/>
    <property type="molecule type" value="Genomic_DNA"/>
</dbReference>
<evidence type="ECO:0000256" key="4">
    <source>
        <dbReference type="ARBA" id="ARBA00022989"/>
    </source>
</evidence>
<keyword evidence="2" id="KW-0488">Methylation</keyword>
<evidence type="ECO:0000256" key="2">
    <source>
        <dbReference type="ARBA" id="ARBA00022481"/>
    </source>
</evidence>
<dbReference type="SUPFAM" id="SSF54523">
    <property type="entry name" value="Pili subunits"/>
    <property type="match status" value="1"/>
</dbReference>